<feature type="transmembrane region" description="Helical" evidence="6">
    <location>
        <begin position="161"/>
        <end position="181"/>
    </location>
</feature>
<feature type="transmembrane region" description="Helical" evidence="6">
    <location>
        <begin position="430"/>
        <end position="449"/>
    </location>
</feature>
<keyword evidence="2" id="KW-1003">Cell membrane</keyword>
<keyword evidence="8" id="KW-1185">Reference proteome</keyword>
<evidence type="ECO:0000256" key="1">
    <source>
        <dbReference type="ARBA" id="ARBA00004651"/>
    </source>
</evidence>
<name>A0ABM7CFB9_9FLAO</name>
<dbReference type="PANTHER" id="PTHR30250:SF28">
    <property type="entry name" value="POLYSACCHARIDE BIOSYNTHESIS PROTEIN"/>
    <property type="match status" value="1"/>
</dbReference>
<feature type="transmembrane region" description="Helical" evidence="6">
    <location>
        <begin position="369"/>
        <end position="386"/>
    </location>
</feature>
<keyword evidence="5 6" id="KW-0472">Membrane</keyword>
<gene>
    <name evidence="7" type="ORF">D6200_07830</name>
</gene>
<dbReference type="Pfam" id="PF13440">
    <property type="entry name" value="Polysacc_synt_3"/>
    <property type="match status" value="1"/>
</dbReference>
<keyword evidence="4 6" id="KW-1133">Transmembrane helix</keyword>
<comment type="subcellular location">
    <subcellularLocation>
        <location evidence="1">Cell membrane</location>
        <topology evidence="1">Multi-pass membrane protein</topology>
    </subcellularLocation>
</comment>
<keyword evidence="3 6" id="KW-0812">Transmembrane</keyword>
<evidence type="ECO:0000256" key="4">
    <source>
        <dbReference type="ARBA" id="ARBA00022989"/>
    </source>
</evidence>
<evidence type="ECO:0000256" key="2">
    <source>
        <dbReference type="ARBA" id="ARBA00022475"/>
    </source>
</evidence>
<feature type="transmembrane region" description="Helical" evidence="6">
    <location>
        <begin position="120"/>
        <end position="140"/>
    </location>
</feature>
<proteinExistence type="predicted"/>
<organism evidence="7 8">
    <name type="scientific">Tenacibaculum mesophilum</name>
    <dbReference type="NCBI Taxonomy" id="104268"/>
    <lineage>
        <taxon>Bacteria</taxon>
        <taxon>Pseudomonadati</taxon>
        <taxon>Bacteroidota</taxon>
        <taxon>Flavobacteriia</taxon>
        <taxon>Flavobacteriales</taxon>
        <taxon>Flavobacteriaceae</taxon>
        <taxon>Tenacibaculum</taxon>
    </lineage>
</organism>
<dbReference type="RefSeq" id="WP_073184727.1">
    <property type="nucleotide sequence ID" value="NZ_CP032544.1"/>
</dbReference>
<evidence type="ECO:0000256" key="6">
    <source>
        <dbReference type="SAM" id="Phobius"/>
    </source>
</evidence>
<protein>
    <recommendedName>
        <fullName evidence="9">Membrane protein involved in the export of O-antigen and teichoic acid</fullName>
    </recommendedName>
</protein>
<evidence type="ECO:0008006" key="9">
    <source>
        <dbReference type="Google" id="ProtNLM"/>
    </source>
</evidence>
<evidence type="ECO:0000256" key="5">
    <source>
        <dbReference type="ARBA" id="ARBA00023136"/>
    </source>
</evidence>
<evidence type="ECO:0000256" key="3">
    <source>
        <dbReference type="ARBA" id="ARBA00022692"/>
    </source>
</evidence>
<feature type="transmembrane region" description="Helical" evidence="6">
    <location>
        <begin position="398"/>
        <end position="418"/>
    </location>
</feature>
<feature type="transmembrane region" description="Helical" evidence="6">
    <location>
        <begin position="302"/>
        <end position="331"/>
    </location>
</feature>
<dbReference type="Proteomes" id="UP000269693">
    <property type="component" value="Chromosome"/>
</dbReference>
<evidence type="ECO:0000313" key="7">
    <source>
        <dbReference type="EMBL" id="AZJ32472.1"/>
    </source>
</evidence>
<feature type="transmembrane region" description="Helical" evidence="6">
    <location>
        <begin position="343"/>
        <end position="362"/>
    </location>
</feature>
<feature type="transmembrane region" description="Helical" evidence="6">
    <location>
        <begin position="48"/>
        <end position="68"/>
    </location>
</feature>
<feature type="transmembrane region" description="Helical" evidence="6">
    <location>
        <begin position="12"/>
        <end position="36"/>
    </location>
</feature>
<feature type="transmembrane region" description="Helical" evidence="6">
    <location>
        <begin position="80"/>
        <end position="108"/>
    </location>
</feature>
<dbReference type="PANTHER" id="PTHR30250">
    <property type="entry name" value="PST FAMILY PREDICTED COLANIC ACID TRANSPORTER"/>
    <property type="match status" value="1"/>
</dbReference>
<sequence>MLQKLFSKSEFLKNVLTLTTGATLSSAIPILAYFFLTRIYTPSDFGTLSVFISIYSILAVIGTGKYELAIPLPEKKEDAVYLVFLCLILNTLFSVFLLLIVFLFYDYIVFLIDNNDLKKWIYFFPVLTFLVGTYQTFYYYNLRVKKFKEISKSKIYKSLSLSFSQIVLGLFKFTSFGLILGNIISNFSANINLIKTFFVNEGLYSYKQKTKKDFKLVAKEYINFPKFTLVSTLLNTASVQIPILLFSALFTTSFVGQFSISHKVLSMPMILLGGAIGQVYYQRITDQEFVSDEYLKHITWKLYKILLLVGILPLSIIFFFGDSIFVFAFGSKWLLAGEYAKPISIWILFVFISSPLSSMLFAKGFQKQALLFQIFVFISRVLIIYICAKIGEDELSMVNYYSVVGFLLYLFLVFYVFYKIKIPIIKVFKFTVIVFLAVFSLLKILKLIIL</sequence>
<feature type="transmembrane region" description="Helical" evidence="6">
    <location>
        <begin position="227"/>
        <end position="252"/>
    </location>
</feature>
<reference evidence="7 8" key="1">
    <citation type="submission" date="2018-09" db="EMBL/GenBank/DDBJ databases">
        <title>Insights into the microbiota of Asian seabass (Lates calcarifer) with tenacibaculosis symptoms and description of sp. nov. Tenacibaculum singaporense.</title>
        <authorList>
            <person name="Miyake S."/>
            <person name="Soh M."/>
            <person name="Azman M.N."/>
            <person name="Ngoh S.Y."/>
            <person name="Orban L."/>
            <person name="Seedorf H."/>
        </authorList>
    </citation>
    <scope>NUCLEOTIDE SEQUENCE [LARGE SCALE GENOMIC DNA]</scope>
    <source>
        <strain evidence="7 8">DSM 13764</strain>
    </source>
</reference>
<feature type="transmembrane region" description="Helical" evidence="6">
    <location>
        <begin position="187"/>
        <end position="206"/>
    </location>
</feature>
<dbReference type="InterPro" id="IPR050833">
    <property type="entry name" value="Poly_Biosynth_Transport"/>
</dbReference>
<accession>A0ABM7CFB9</accession>
<evidence type="ECO:0000313" key="8">
    <source>
        <dbReference type="Proteomes" id="UP000269693"/>
    </source>
</evidence>
<feature type="transmembrane region" description="Helical" evidence="6">
    <location>
        <begin position="264"/>
        <end position="281"/>
    </location>
</feature>
<dbReference type="EMBL" id="CP032544">
    <property type="protein sequence ID" value="AZJ32472.1"/>
    <property type="molecule type" value="Genomic_DNA"/>
</dbReference>